<dbReference type="Proteomes" id="UP001243330">
    <property type="component" value="Unassembled WGS sequence"/>
</dbReference>
<dbReference type="AlphaFoldDB" id="A0AAD9AAE1"/>
<name>A0AAD9AAE1_9PEZI</name>
<comment type="caution">
    <text evidence="2">The sequence shown here is derived from an EMBL/GenBank/DDBJ whole genome shotgun (WGS) entry which is preliminary data.</text>
</comment>
<gene>
    <name evidence="2" type="ORF">CCHR01_14342</name>
</gene>
<sequence>MSSLVIQYPVVRLLLKRHREHNLEYAAIAPFQTLMTILFPAIEGYAVNMEQSVDRRAARVDMLVHGTDFDHDTLFIVMIGELKASYKPPSEGESQLLLRAREAIVAHELEMVYGYTTLGEGFRFWVVSAQTMTLEPLFSDTPRGSRSAYIPLDSAEGDCIIQLCNYIKENRPLRQATVLPSQSFPVSDEEPYGHASQANPPAEESSFNPNQYIPASPSGYYGQSYQPPEPSTQYESEPPVTSSMEHHNDPGDLPDQSMEMDEPPNDSEDEPVAGPSQATGAQQGATYKMVKITKEEHSIRSNKYFFRKHRKGRVITTKIEDWNEVTAGDGRKVWYYKEDTKYWGYKPR</sequence>
<keyword evidence="3" id="KW-1185">Reference proteome</keyword>
<feature type="compositionally biased region" description="Polar residues" evidence="1">
    <location>
        <begin position="221"/>
        <end position="243"/>
    </location>
</feature>
<dbReference type="EMBL" id="JAQOWY010000380">
    <property type="protein sequence ID" value="KAK1843037.1"/>
    <property type="molecule type" value="Genomic_DNA"/>
</dbReference>
<organism evidence="2 3">
    <name type="scientific">Colletotrichum chrysophilum</name>
    <dbReference type="NCBI Taxonomy" id="1836956"/>
    <lineage>
        <taxon>Eukaryota</taxon>
        <taxon>Fungi</taxon>
        <taxon>Dikarya</taxon>
        <taxon>Ascomycota</taxon>
        <taxon>Pezizomycotina</taxon>
        <taxon>Sordariomycetes</taxon>
        <taxon>Hypocreomycetidae</taxon>
        <taxon>Glomerellales</taxon>
        <taxon>Glomerellaceae</taxon>
        <taxon>Colletotrichum</taxon>
        <taxon>Colletotrichum gloeosporioides species complex</taxon>
    </lineage>
</organism>
<feature type="compositionally biased region" description="Acidic residues" evidence="1">
    <location>
        <begin position="258"/>
        <end position="271"/>
    </location>
</feature>
<evidence type="ECO:0000313" key="3">
    <source>
        <dbReference type="Proteomes" id="UP001243330"/>
    </source>
</evidence>
<protein>
    <submittedName>
        <fullName evidence="2">Uncharacterized protein</fullName>
    </submittedName>
</protein>
<feature type="compositionally biased region" description="Polar residues" evidence="1">
    <location>
        <begin position="276"/>
        <end position="285"/>
    </location>
</feature>
<accession>A0AAD9AAE1</accession>
<proteinExistence type="predicted"/>
<reference evidence="2" key="1">
    <citation type="submission" date="2023-01" db="EMBL/GenBank/DDBJ databases">
        <title>Colletotrichum chrysophilum M932 genome sequence.</title>
        <authorList>
            <person name="Baroncelli R."/>
        </authorList>
    </citation>
    <scope>NUCLEOTIDE SEQUENCE</scope>
    <source>
        <strain evidence="2">M932</strain>
    </source>
</reference>
<feature type="region of interest" description="Disordered" evidence="1">
    <location>
        <begin position="183"/>
        <end position="285"/>
    </location>
</feature>
<evidence type="ECO:0000313" key="2">
    <source>
        <dbReference type="EMBL" id="KAK1843037.1"/>
    </source>
</evidence>
<evidence type="ECO:0000256" key="1">
    <source>
        <dbReference type="SAM" id="MobiDB-lite"/>
    </source>
</evidence>